<evidence type="ECO:0000256" key="1">
    <source>
        <dbReference type="SAM" id="Phobius"/>
    </source>
</evidence>
<protein>
    <recommendedName>
        <fullName evidence="4">Transcriptional regulator</fullName>
    </recommendedName>
</protein>
<organism evidence="2 3">
    <name type="scientific">Escherichia phage slur14</name>
    <dbReference type="NCBI Taxonomy" id="1720504"/>
    <lineage>
        <taxon>Viruses</taxon>
        <taxon>Duplodnaviria</taxon>
        <taxon>Heunggongvirae</taxon>
        <taxon>Uroviricota</taxon>
        <taxon>Caudoviricetes</taxon>
        <taxon>Pantevenvirales</taxon>
        <taxon>Straboviridae</taxon>
        <taxon>Tevenvirinae</taxon>
        <taxon>Tequatrovirus</taxon>
        <taxon>Tequatrovirus slur03</taxon>
    </lineage>
</organism>
<evidence type="ECO:0000313" key="3">
    <source>
        <dbReference type="Proteomes" id="UP000202781"/>
    </source>
</evidence>
<dbReference type="Proteomes" id="UP000202781">
    <property type="component" value="Segment"/>
</dbReference>
<sequence length="167" mass="18955">MIKNNAVYQLKKFDEIKNFPVLSNTAHNKFCELLALTGGYPFTVISVNSGILIGMMYIEIRNYYGMVSSLIIYEKDFSLLTEIEKEEQEKSHIDMDLVSMYVAPVEKIEDPTDLLCKAVYIRRPFANPVGGWVTDQWIEDGVELLNVVHAGEYSVVPRSAVINVRVS</sequence>
<dbReference type="EMBL" id="LN881736">
    <property type="protein sequence ID" value="CUL03439.1"/>
    <property type="molecule type" value="Genomic_DNA"/>
</dbReference>
<keyword evidence="1" id="KW-0472">Membrane</keyword>
<accession>A0A0M7QHV7</accession>
<dbReference type="GeneID" id="26227953"/>
<evidence type="ECO:0008006" key="4">
    <source>
        <dbReference type="Google" id="ProtNLM"/>
    </source>
</evidence>
<keyword evidence="1" id="KW-0812">Transmembrane</keyword>
<dbReference type="Pfam" id="PF17613">
    <property type="entry name" value="motB"/>
    <property type="match status" value="1"/>
</dbReference>
<dbReference type="KEGG" id="vg:26227953"/>
<dbReference type="InterPro" id="IPR020230">
    <property type="entry name" value="Tscrpt_reg_MotB"/>
</dbReference>
<dbReference type="RefSeq" id="YP_009180783.1">
    <property type="nucleotide sequence ID" value="NC_028448.1"/>
</dbReference>
<reference evidence="2 3" key="1">
    <citation type="journal article" date="2015" name="Genome Announc.">
        <title>Draft Genome Sequences of 14 Escherichia coli Phages Isolated from Cattle Slurry.</title>
        <authorList>
            <person name="Smith R."/>
            <person name="O'Hara M."/>
            <person name="Hobman J.L."/>
            <person name="Millard A.D."/>
        </authorList>
    </citation>
    <scope>NUCLEOTIDE SEQUENCE [LARGE SCALE GENOMIC DNA]</scope>
</reference>
<name>A0A0M7QHV7_9CAUD</name>
<evidence type="ECO:0000313" key="2">
    <source>
        <dbReference type="EMBL" id="CUL03439.1"/>
    </source>
</evidence>
<proteinExistence type="predicted"/>
<feature type="transmembrane region" description="Helical" evidence="1">
    <location>
        <begin position="39"/>
        <end position="58"/>
    </location>
</feature>
<keyword evidence="1" id="KW-1133">Transmembrane helix</keyword>